<dbReference type="STRING" id="4999.A0A1Y1UGQ0"/>
<dbReference type="RefSeq" id="XP_021871240.1">
    <property type="nucleotide sequence ID" value="XM_022015776.1"/>
</dbReference>
<keyword evidence="4" id="KW-1185">Reference proteome</keyword>
<dbReference type="InParanoid" id="A0A1Y1UGQ0"/>
<dbReference type="InterPro" id="IPR041667">
    <property type="entry name" value="Cupin_8"/>
</dbReference>
<evidence type="ECO:0000313" key="4">
    <source>
        <dbReference type="Proteomes" id="UP000193218"/>
    </source>
</evidence>
<dbReference type="PANTHER" id="PTHR12461:SF94">
    <property type="entry name" value="JMJC DOMAIN-CONTAINING PROTEIN"/>
    <property type="match status" value="1"/>
</dbReference>
<dbReference type="PANTHER" id="PTHR12461">
    <property type="entry name" value="HYPOXIA-INDUCIBLE FACTOR 1 ALPHA INHIBITOR-RELATED"/>
    <property type="match status" value="1"/>
</dbReference>
<dbReference type="EMBL" id="NBSH01000006">
    <property type="protein sequence ID" value="ORX37202.1"/>
    <property type="molecule type" value="Genomic_DNA"/>
</dbReference>
<gene>
    <name evidence="3" type="ORF">BD324DRAFT_625173</name>
</gene>
<evidence type="ECO:0000256" key="1">
    <source>
        <dbReference type="SAM" id="MobiDB-lite"/>
    </source>
</evidence>
<name>A0A1Y1UGQ0_9TREE</name>
<protein>
    <recommendedName>
        <fullName evidence="2">JmjC domain-containing protein</fullName>
    </recommendedName>
</protein>
<dbReference type="Pfam" id="PF13621">
    <property type="entry name" value="Cupin_8"/>
    <property type="match status" value="1"/>
</dbReference>
<dbReference type="OrthoDB" id="47172at2759"/>
<dbReference type="GeneID" id="33557585"/>
<evidence type="ECO:0000313" key="3">
    <source>
        <dbReference type="EMBL" id="ORX37202.1"/>
    </source>
</evidence>
<sequence>MTTAQLQCPSVEGTSNGARESSRKTAMDQLATAIFEELHNAEAESTKILGDCSDIVLSTLRAGSSVLCARSSEDARLIIAKLRLLLELADDQINAVPYAKVGRHWLQLHTDASLMWTALELQLYTSGSEPASRTTWLKMLRRLDSAIIISGAIGAHRLDWCHECIQLAQSSLAKLSFGIQEAHSLQADPDIDEIVSGSPWSTRSVPRRSAHLDLAEYQTIADRGPILLPGAMLSSQSGPCPEWPAIHRWGSASYLLNAVGDGRWVPVEIGTSYDRPEWTQAIVPFRSFLQRAGYQIAVDPEQDILMTPITSEGPWYLAQYEFGRQFPQLERDFFLPDYVWSAPDMSANPDRPQSSTLPSPAVNIWFGPGDARVTTPAHTDPTFNCFAQVLGHKRVWLAAPACTPFMAPHRPDAGDGVLSVSEYMTNTSSVPVFQAKCSEDQMRTSFPDFHRYVFPEAMETVLAPGDLLLLPPGWWHAMQGIGKAPGCSVSMWF</sequence>
<dbReference type="Proteomes" id="UP000193218">
    <property type="component" value="Unassembled WGS sequence"/>
</dbReference>
<feature type="domain" description="JmjC" evidence="2">
    <location>
        <begin position="324"/>
        <end position="493"/>
    </location>
</feature>
<dbReference type="InterPro" id="IPR003347">
    <property type="entry name" value="JmjC_dom"/>
</dbReference>
<evidence type="ECO:0000259" key="2">
    <source>
        <dbReference type="PROSITE" id="PS51184"/>
    </source>
</evidence>
<feature type="compositionally biased region" description="Polar residues" evidence="1">
    <location>
        <begin position="1"/>
        <end position="19"/>
    </location>
</feature>
<proteinExistence type="predicted"/>
<dbReference type="Gene3D" id="2.60.120.650">
    <property type="entry name" value="Cupin"/>
    <property type="match status" value="1"/>
</dbReference>
<feature type="region of interest" description="Disordered" evidence="1">
    <location>
        <begin position="1"/>
        <end position="23"/>
    </location>
</feature>
<reference evidence="3 4" key="1">
    <citation type="submission" date="2017-03" db="EMBL/GenBank/DDBJ databases">
        <title>Widespread Adenine N6-methylation of Active Genes in Fungi.</title>
        <authorList>
            <consortium name="DOE Joint Genome Institute"/>
            <person name="Mondo S.J."/>
            <person name="Dannebaum R.O."/>
            <person name="Kuo R.C."/>
            <person name="Louie K.B."/>
            <person name="Bewick A.J."/>
            <person name="Labutti K."/>
            <person name="Haridas S."/>
            <person name="Kuo A."/>
            <person name="Salamov A."/>
            <person name="Ahrendt S.R."/>
            <person name="Lau R."/>
            <person name="Bowen B.P."/>
            <person name="Lipzen A."/>
            <person name="Sullivan W."/>
            <person name="Andreopoulos W.B."/>
            <person name="Clum A."/>
            <person name="Lindquist E."/>
            <person name="Daum C."/>
            <person name="Northen T.R."/>
            <person name="Ramamoorthy G."/>
            <person name="Schmitz R.J."/>
            <person name="Gryganskyi A."/>
            <person name="Culley D."/>
            <person name="Magnuson J."/>
            <person name="James T.Y."/>
            <person name="O'Malley M.A."/>
            <person name="Stajich J.E."/>
            <person name="Spatafora J.W."/>
            <person name="Visel A."/>
            <person name="Grigoriev I.V."/>
        </authorList>
    </citation>
    <scope>NUCLEOTIDE SEQUENCE [LARGE SCALE GENOMIC DNA]</scope>
    <source>
        <strain evidence="3 4">NRRL Y-17943</strain>
    </source>
</reference>
<accession>A0A1Y1UGQ0</accession>
<dbReference type="SUPFAM" id="SSF51197">
    <property type="entry name" value="Clavaminate synthase-like"/>
    <property type="match status" value="1"/>
</dbReference>
<dbReference type="AlphaFoldDB" id="A0A1Y1UGQ0"/>
<dbReference type="PROSITE" id="PS51184">
    <property type="entry name" value="JMJC"/>
    <property type="match status" value="1"/>
</dbReference>
<organism evidence="3 4">
    <name type="scientific">Kockovaella imperatae</name>
    <dbReference type="NCBI Taxonomy" id="4999"/>
    <lineage>
        <taxon>Eukaryota</taxon>
        <taxon>Fungi</taxon>
        <taxon>Dikarya</taxon>
        <taxon>Basidiomycota</taxon>
        <taxon>Agaricomycotina</taxon>
        <taxon>Tremellomycetes</taxon>
        <taxon>Tremellales</taxon>
        <taxon>Cuniculitremaceae</taxon>
        <taxon>Kockovaella</taxon>
    </lineage>
</organism>
<comment type="caution">
    <text evidence="3">The sequence shown here is derived from an EMBL/GenBank/DDBJ whole genome shotgun (WGS) entry which is preliminary data.</text>
</comment>